<sequence length="120" mass="13223">MIGTKAEDIAHDLLEFGEPEAAAWMLDCSDDEFVRVCSVADWLLYDGPTTATGRSMMIAKACALAAVYVHEGRPRDLRQSRRTKLAPSPVDGGRFVDYQMQLAAGRHYGVGDDAVQFWGQ</sequence>
<dbReference type="RefSeq" id="WP_125569102.1">
    <property type="nucleotide sequence ID" value="NZ_AP019307.1"/>
</dbReference>
<dbReference type="AlphaFoldDB" id="A0A3G9IFJ6"/>
<evidence type="ECO:0000313" key="1">
    <source>
        <dbReference type="EMBL" id="BBH17727.1"/>
    </source>
</evidence>
<accession>A0A3G9IFJ6</accession>
<protein>
    <submittedName>
        <fullName evidence="1">Uncharacterized protein</fullName>
    </submittedName>
</protein>
<dbReference type="Proteomes" id="UP000271573">
    <property type="component" value="Chromosome"/>
</dbReference>
<keyword evidence="2" id="KW-1185">Reference proteome</keyword>
<dbReference type="EMBL" id="AP019307">
    <property type="protein sequence ID" value="BBH17727.1"/>
    <property type="molecule type" value="Genomic_DNA"/>
</dbReference>
<gene>
    <name evidence="1" type="ORF">Back2_20140</name>
</gene>
<organism evidence="1 2">
    <name type="scientific">Nocardioides baekrokdamisoli</name>
    <dbReference type="NCBI Taxonomy" id="1804624"/>
    <lineage>
        <taxon>Bacteria</taxon>
        <taxon>Bacillati</taxon>
        <taxon>Actinomycetota</taxon>
        <taxon>Actinomycetes</taxon>
        <taxon>Propionibacteriales</taxon>
        <taxon>Nocardioidaceae</taxon>
        <taxon>Nocardioides</taxon>
    </lineage>
</organism>
<dbReference type="OrthoDB" id="5192758at2"/>
<evidence type="ECO:0000313" key="2">
    <source>
        <dbReference type="Proteomes" id="UP000271573"/>
    </source>
</evidence>
<name>A0A3G9IFJ6_9ACTN</name>
<dbReference type="KEGG" id="nbe:Back2_20140"/>
<reference evidence="1 2" key="1">
    <citation type="submission" date="2018-11" db="EMBL/GenBank/DDBJ databases">
        <title>Complete genome sequence of Nocardioides baekrokdamisoli strain KCTC 39748.</title>
        <authorList>
            <person name="Kang S.W."/>
            <person name="Lee K.C."/>
            <person name="Kim K.K."/>
            <person name="Kim J.S."/>
            <person name="Kim D.S."/>
            <person name="Ko S.H."/>
            <person name="Yang S.H."/>
            <person name="Shin Y.K."/>
            <person name="Lee J.S."/>
        </authorList>
    </citation>
    <scope>NUCLEOTIDE SEQUENCE [LARGE SCALE GENOMIC DNA]</scope>
    <source>
        <strain evidence="1 2">KCTC 39748</strain>
    </source>
</reference>
<proteinExistence type="predicted"/>